<feature type="signal peptide" evidence="1">
    <location>
        <begin position="1"/>
        <end position="18"/>
    </location>
</feature>
<proteinExistence type="predicted"/>
<evidence type="ECO:0000313" key="3">
    <source>
        <dbReference type="Proteomes" id="UP000031512"/>
    </source>
</evidence>
<dbReference type="KEGG" id="beq:BEWA_025540"/>
<keyword evidence="1" id="KW-0732">Signal</keyword>
<evidence type="ECO:0000313" key="2">
    <source>
        <dbReference type="EMBL" id="AFZ79705.1"/>
    </source>
</evidence>
<dbReference type="EMBL" id="CP001669">
    <property type="protein sequence ID" value="AFZ79705.1"/>
    <property type="molecule type" value="Genomic_DNA"/>
</dbReference>
<gene>
    <name evidence="2" type="ORF">BEWA_025540</name>
</gene>
<dbReference type="VEuPathDB" id="PiroplasmaDB:BEWA_025540"/>
<organism evidence="2 3">
    <name type="scientific">Theileria equi strain WA</name>
    <dbReference type="NCBI Taxonomy" id="1537102"/>
    <lineage>
        <taxon>Eukaryota</taxon>
        <taxon>Sar</taxon>
        <taxon>Alveolata</taxon>
        <taxon>Apicomplexa</taxon>
        <taxon>Aconoidasida</taxon>
        <taxon>Piroplasmida</taxon>
        <taxon>Theileriidae</taxon>
        <taxon>Theileria</taxon>
    </lineage>
</organism>
<evidence type="ECO:0000256" key="1">
    <source>
        <dbReference type="SAM" id="SignalP"/>
    </source>
</evidence>
<dbReference type="Proteomes" id="UP000031512">
    <property type="component" value="Chromosome 1"/>
</dbReference>
<dbReference type="AlphaFoldDB" id="L0AVX6"/>
<dbReference type="GeneID" id="15805886"/>
<sequence>MFWLNIVLGVAVASCSLASHDKTTSEHVPEGAAKGYSAIYKRKHNVDKRTALGTAKEVLTLDSSTHKNSDLANGRYSTDAFNVYYPPTYKGEDNEHLLLGNVTNGLSDPAVDVLPGALTQVLGAVYGYLSEEKVGMVGQWLQEEALYTVHTLEWSFYEL</sequence>
<name>L0AVX6_THEEQ</name>
<accession>L0AVX6</accession>
<dbReference type="RefSeq" id="XP_004829371.1">
    <property type="nucleotide sequence ID" value="XM_004829314.1"/>
</dbReference>
<keyword evidence="3" id="KW-1185">Reference proteome</keyword>
<reference evidence="2 3" key="1">
    <citation type="journal article" date="2012" name="BMC Genomics">
        <title>Comparative genomic analysis and phylogenetic position of Theileria equi.</title>
        <authorList>
            <person name="Kappmeyer L.S."/>
            <person name="Thiagarajan M."/>
            <person name="Herndon D.R."/>
            <person name="Ramsay J.D."/>
            <person name="Caler E."/>
            <person name="Djikeng A."/>
            <person name="Gillespie J.J."/>
            <person name="Lau A.O."/>
            <person name="Roalson E.H."/>
            <person name="Silva J.C."/>
            <person name="Silva M.G."/>
            <person name="Suarez C.E."/>
            <person name="Ueti M.W."/>
            <person name="Nene V.M."/>
            <person name="Mealey R.H."/>
            <person name="Knowles D.P."/>
            <person name="Brayton K.A."/>
        </authorList>
    </citation>
    <scope>NUCLEOTIDE SEQUENCE [LARGE SCALE GENOMIC DNA]</scope>
    <source>
        <strain evidence="2 3">WA</strain>
    </source>
</reference>
<protein>
    <submittedName>
        <fullName evidence="2">Signal peptide-containing protein</fullName>
    </submittedName>
</protein>
<feature type="chain" id="PRO_5003939824" evidence="1">
    <location>
        <begin position="19"/>
        <end position="159"/>
    </location>
</feature>